<dbReference type="EMBL" id="BSXN01000757">
    <property type="protein sequence ID" value="GME69709.1"/>
    <property type="molecule type" value="Genomic_DNA"/>
</dbReference>
<feature type="region of interest" description="Disordered" evidence="1">
    <location>
        <begin position="350"/>
        <end position="389"/>
    </location>
</feature>
<dbReference type="InterPro" id="IPR023674">
    <property type="entry name" value="Ribosomal_uL1-like"/>
</dbReference>
<comment type="caution">
    <text evidence="2">The sequence shown here is derived from an EMBL/GenBank/DDBJ whole genome shotgun (WGS) entry which is preliminary data.</text>
</comment>
<gene>
    <name evidence="2" type="ORF">Cboi02_000250900</name>
</gene>
<evidence type="ECO:0000256" key="1">
    <source>
        <dbReference type="SAM" id="MobiDB-lite"/>
    </source>
</evidence>
<dbReference type="AlphaFoldDB" id="A0A9W6SY89"/>
<organism evidence="2 3">
    <name type="scientific">Candida boidinii</name>
    <name type="common">Yeast</name>
    <dbReference type="NCBI Taxonomy" id="5477"/>
    <lineage>
        <taxon>Eukaryota</taxon>
        <taxon>Fungi</taxon>
        <taxon>Dikarya</taxon>
        <taxon>Ascomycota</taxon>
        <taxon>Saccharomycotina</taxon>
        <taxon>Pichiomycetes</taxon>
        <taxon>Pichiales</taxon>
        <taxon>Pichiaceae</taxon>
        <taxon>Ogataea</taxon>
        <taxon>Ogataea/Candida clade</taxon>
    </lineage>
</organism>
<dbReference type="CDD" id="cd00403">
    <property type="entry name" value="Ribosomal_L1"/>
    <property type="match status" value="1"/>
</dbReference>
<dbReference type="InterPro" id="IPR016095">
    <property type="entry name" value="Ribosomal_uL1_3-a/b-sand"/>
</dbReference>
<proteinExistence type="predicted"/>
<dbReference type="SUPFAM" id="SSF56808">
    <property type="entry name" value="Ribosomal protein L1"/>
    <property type="match status" value="1"/>
</dbReference>
<dbReference type="InterPro" id="IPR028364">
    <property type="entry name" value="Ribosomal_uL1/biogenesis"/>
</dbReference>
<feature type="region of interest" description="Disordered" evidence="1">
    <location>
        <begin position="1"/>
        <end position="50"/>
    </location>
</feature>
<feature type="compositionally biased region" description="Basic and acidic residues" evidence="1">
    <location>
        <begin position="357"/>
        <end position="367"/>
    </location>
</feature>
<protein>
    <submittedName>
        <fullName evidence="2">Unnamed protein product</fullName>
    </submittedName>
</protein>
<accession>A0A9W6SY89</accession>
<dbReference type="Proteomes" id="UP001165120">
    <property type="component" value="Unassembled WGS sequence"/>
</dbReference>
<evidence type="ECO:0000313" key="3">
    <source>
        <dbReference type="Proteomes" id="UP001165120"/>
    </source>
</evidence>
<evidence type="ECO:0000313" key="2">
    <source>
        <dbReference type="EMBL" id="GME69709.1"/>
    </source>
</evidence>
<name>A0A9W6SY89_CANBO</name>
<dbReference type="Pfam" id="PF00687">
    <property type="entry name" value="Ribosomal_L1"/>
    <property type="match status" value="1"/>
</dbReference>
<sequence>MPPKRGSKKSATTSSPAKETKRSTRSAKGKAVAAEVPAPKQESVEESSDKKTFNIKESNIKNAISELIDFGKREKEASGNSKSQLFDDEEIENKDLYLQITNLKFFNQKQQFKHKFINVKNSIYDSEKDFKICLFTKDDSISEEILNELEEKSIPHLSKIISAKELKGEYRPYEARRKLESEYDLFLSDDSLITSLPKLLGKIFYNSPTKIPISIKTQSSDKKFSIKTTTNQINKILNQIAFIPPMGVNVSIKVGNLENKLSNLLENIESVYTYFEAQNLPIRSISLKLRQSPSLPIYINKELYSEEDVVKEDENDKKTKTTTENGVKLTKFEKALLELAVNEQQVEQVLGKKAKQQKKEQEKENSPKKRKSESISNGAAKKTQKKRKN</sequence>
<keyword evidence="3" id="KW-1185">Reference proteome</keyword>
<reference evidence="2" key="1">
    <citation type="submission" date="2023-04" db="EMBL/GenBank/DDBJ databases">
        <title>Candida boidinii NBRC 10035.</title>
        <authorList>
            <person name="Ichikawa N."/>
            <person name="Sato H."/>
            <person name="Tonouchi N."/>
        </authorList>
    </citation>
    <scope>NUCLEOTIDE SEQUENCE</scope>
    <source>
        <strain evidence="2">NBRC 10035</strain>
    </source>
</reference>
<dbReference type="Gene3D" id="3.40.50.790">
    <property type="match status" value="1"/>
</dbReference>